<dbReference type="PROSITE" id="PS50102">
    <property type="entry name" value="RRM"/>
    <property type="match status" value="1"/>
</dbReference>
<keyword evidence="1" id="KW-0694">RNA-binding</keyword>
<dbReference type="InterPro" id="IPR050907">
    <property type="entry name" value="SRSF"/>
</dbReference>
<reference evidence="4 5" key="1">
    <citation type="submission" date="2024-04" db="EMBL/GenBank/DDBJ databases">
        <title>Symmetric and asymmetric DNA N6-adenine methylation regulates different biological responses in Mucorales.</title>
        <authorList>
            <consortium name="Lawrence Berkeley National Laboratory"/>
            <person name="Lax C."/>
            <person name="Mondo S.J."/>
            <person name="Osorio-Concepcion M."/>
            <person name="Muszewska A."/>
            <person name="Corrochano-Luque M."/>
            <person name="Gutierrez G."/>
            <person name="Riley R."/>
            <person name="Lipzen A."/>
            <person name="Guo J."/>
            <person name="Hundley H."/>
            <person name="Amirebrahimi M."/>
            <person name="Ng V."/>
            <person name="Lorenzo-Gutierrez D."/>
            <person name="Binder U."/>
            <person name="Yang J."/>
            <person name="Song Y."/>
            <person name="Canovas D."/>
            <person name="Navarro E."/>
            <person name="Freitag M."/>
            <person name="Gabaldon T."/>
            <person name="Grigoriev I.V."/>
            <person name="Corrochano L.M."/>
            <person name="Nicolas F.E."/>
            <person name="Garre V."/>
        </authorList>
    </citation>
    <scope>NUCLEOTIDE SEQUENCE [LARGE SCALE GENOMIC DNA]</scope>
    <source>
        <strain evidence="4 5">L51</strain>
    </source>
</reference>
<feature type="compositionally biased region" description="Basic and acidic residues" evidence="2">
    <location>
        <begin position="1"/>
        <end position="22"/>
    </location>
</feature>
<protein>
    <recommendedName>
        <fullName evidence="3">RRM domain-containing protein</fullName>
    </recommendedName>
</protein>
<dbReference type="InterPro" id="IPR012677">
    <property type="entry name" value="Nucleotide-bd_a/b_plait_sf"/>
</dbReference>
<dbReference type="InterPro" id="IPR000504">
    <property type="entry name" value="RRM_dom"/>
</dbReference>
<dbReference type="PANTHER" id="PTHR23147">
    <property type="entry name" value="SERINE/ARGININE RICH SPLICING FACTOR"/>
    <property type="match status" value="1"/>
</dbReference>
<feature type="domain" description="RRM" evidence="3">
    <location>
        <begin position="28"/>
        <end position="98"/>
    </location>
</feature>
<evidence type="ECO:0000256" key="2">
    <source>
        <dbReference type="SAM" id="MobiDB-lite"/>
    </source>
</evidence>
<gene>
    <name evidence="4" type="ORF">J3Q64DRAFT_1246502</name>
</gene>
<dbReference type="EMBL" id="JBCLYO010000020">
    <property type="protein sequence ID" value="KAL0080375.1"/>
    <property type="molecule type" value="Genomic_DNA"/>
</dbReference>
<evidence type="ECO:0000259" key="3">
    <source>
        <dbReference type="PROSITE" id="PS50102"/>
    </source>
</evidence>
<dbReference type="Pfam" id="PF00076">
    <property type="entry name" value="RRM_1"/>
    <property type="match status" value="1"/>
</dbReference>
<dbReference type="Gene3D" id="3.30.70.330">
    <property type="match status" value="1"/>
</dbReference>
<sequence>MSYYEDRNRDSYRRGGSSRDGRGSGGLRRLYVGHVNRYVRERDLKDLFARTGRVKDCEIVSDFAFVEYEDPLDAEDAIREFDGYRLEGERLQVEFAKKGKGQDFRSGPSRGSSFGAGAGAAERCYNCGETGHM</sequence>
<keyword evidence="5" id="KW-1185">Reference proteome</keyword>
<evidence type="ECO:0000256" key="1">
    <source>
        <dbReference type="PROSITE-ProRule" id="PRU00176"/>
    </source>
</evidence>
<organism evidence="4 5">
    <name type="scientific">Phycomyces blakesleeanus</name>
    <dbReference type="NCBI Taxonomy" id="4837"/>
    <lineage>
        <taxon>Eukaryota</taxon>
        <taxon>Fungi</taxon>
        <taxon>Fungi incertae sedis</taxon>
        <taxon>Mucoromycota</taxon>
        <taxon>Mucoromycotina</taxon>
        <taxon>Mucoromycetes</taxon>
        <taxon>Mucorales</taxon>
        <taxon>Phycomycetaceae</taxon>
        <taxon>Phycomyces</taxon>
    </lineage>
</organism>
<accession>A0ABR3AQU6</accession>
<evidence type="ECO:0000313" key="5">
    <source>
        <dbReference type="Proteomes" id="UP001448207"/>
    </source>
</evidence>
<dbReference type="Proteomes" id="UP001448207">
    <property type="component" value="Unassembled WGS sequence"/>
</dbReference>
<evidence type="ECO:0000313" key="4">
    <source>
        <dbReference type="EMBL" id="KAL0080375.1"/>
    </source>
</evidence>
<feature type="compositionally biased region" description="Low complexity" evidence="2">
    <location>
        <begin position="104"/>
        <end position="119"/>
    </location>
</feature>
<proteinExistence type="predicted"/>
<feature type="region of interest" description="Disordered" evidence="2">
    <location>
        <begin position="99"/>
        <end position="119"/>
    </location>
</feature>
<name>A0ABR3AQU6_PHYBL</name>
<dbReference type="InterPro" id="IPR035979">
    <property type="entry name" value="RBD_domain_sf"/>
</dbReference>
<dbReference type="SUPFAM" id="SSF54928">
    <property type="entry name" value="RNA-binding domain, RBD"/>
    <property type="match status" value="1"/>
</dbReference>
<feature type="region of interest" description="Disordered" evidence="2">
    <location>
        <begin position="1"/>
        <end position="27"/>
    </location>
</feature>
<comment type="caution">
    <text evidence="4">The sequence shown here is derived from an EMBL/GenBank/DDBJ whole genome shotgun (WGS) entry which is preliminary data.</text>
</comment>
<dbReference type="SMART" id="SM00360">
    <property type="entry name" value="RRM"/>
    <property type="match status" value="1"/>
</dbReference>